<dbReference type="PROSITE" id="PS51421">
    <property type="entry name" value="RAS"/>
    <property type="match status" value="1"/>
</dbReference>
<gene>
    <name evidence="6" type="ORF">BSAL_68965</name>
</gene>
<dbReference type="PROSITE" id="PS51419">
    <property type="entry name" value="RAB"/>
    <property type="match status" value="1"/>
</dbReference>
<feature type="domain" description="FYVE-type" evidence="5">
    <location>
        <begin position="8"/>
        <end position="68"/>
    </location>
</feature>
<evidence type="ECO:0000313" key="6">
    <source>
        <dbReference type="EMBL" id="CUF99953.1"/>
    </source>
</evidence>
<dbReference type="Gene3D" id="3.40.50.300">
    <property type="entry name" value="P-loop containing nucleotide triphosphate hydrolases"/>
    <property type="match status" value="1"/>
</dbReference>
<dbReference type="PANTHER" id="PTHR39490:SF8">
    <property type="entry name" value="ZINC FINGER FYVE DOMAIN-CONTAINING PROTEIN 21"/>
    <property type="match status" value="1"/>
</dbReference>
<dbReference type="PANTHER" id="PTHR39490">
    <property type="entry name" value="ARRESTIN DOMAIN-CONTAINING PROTEIN D"/>
    <property type="match status" value="1"/>
</dbReference>
<evidence type="ECO:0000256" key="4">
    <source>
        <dbReference type="PROSITE-ProRule" id="PRU00091"/>
    </source>
</evidence>
<dbReference type="AlphaFoldDB" id="A0A0S4IR18"/>
<evidence type="ECO:0000259" key="5">
    <source>
        <dbReference type="PROSITE" id="PS50178"/>
    </source>
</evidence>
<dbReference type="InterPro" id="IPR052113">
    <property type="entry name" value="FYVE-type_Zinc_Finger"/>
</dbReference>
<keyword evidence="7" id="KW-1185">Reference proteome</keyword>
<dbReference type="OrthoDB" id="18798at2759"/>
<dbReference type="Proteomes" id="UP000051952">
    <property type="component" value="Unassembled WGS sequence"/>
</dbReference>
<evidence type="ECO:0000256" key="3">
    <source>
        <dbReference type="ARBA" id="ARBA00022833"/>
    </source>
</evidence>
<keyword evidence="2 4" id="KW-0863">Zinc-finger</keyword>
<proteinExistence type="predicted"/>
<dbReference type="EMBL" id="CYKH01000484">
    <property type="protein sequence ID" value="CUF99953.1"/>
    <property type="molecule type" value="Genomic_DNA"/>
</dbReference>
<dbReference type="VEuPathDB" id="TriTrypDB:BSAL_68965"/>
<dbReference type="Gene3D" id="3.30.40.10">
    <property type="entry name" value="Zinc/RING finger domain, C3HC4 (zinc finger)"/>
    <property type="match status" value="1"/>
</dbReference>
<dbReference type="GO" id="GO:0008270">
    <property type="term" value="F:zinc ion binding"/>
    <property type="evidence" value="ECO:0007669"/>
    <property type="project" value="UniProtKB-KW"/>
</dbReference>
<dbReference type="Pfam" id="PF01363">
    <property type="entry name" value="FYVE"/>
    <property type="match status" value="1"/>
</dbReference>
<evidence type="ECO:0000256" key="2">
    <source>
        <dbReference type="ARBA" id="ARBA00022771"/>
    </source>
</evidence>
<keyword evidence="1" id="KW-0479">Metal-binding</keyword>
<evidence type="ECO:0000256" key="1">
    <source>
        <dbReference type="ARBA" id="ARBA00022723"/>
    </source>
</evidence>
<dbReference type="GO" id="GO:0003924">
    <property type="term" value="F:GTPase activity"/>
    <property type="evidence" value="ECO:0007669"/>
    <property type="project" value="InterPro"/>
</dbReference>
<dbReference type="SUPFAM" id="SSF57903">
    <property type="entry name" value="FYVE/PHD zinc finger"/>
    <property type="match status" value="1"/>
</dbReference>
<dbReference type="InterPro" id="IPR013083">
    <property type="entry name" value="Znf_RING/FYVE/PHD"/>
</dbReference>
<dbReference type="InterPro" id="IPR001806">
    <property type="entry name" value="Small_GTPase"/>
</dbReference>
<dbReference type="SUPFAM" id="SSF52540">
    <property type="entry name" value="P-loop containing nucleoside triphosphate hydrolases"/>
    <property type="match status" value="1"/>
</dbReference>
<organism evidence="6 7">
    <name type="scientific">Bodo saltans</name>
    <name type="common">Flagellated protozoan</name>
    <dbReference type="NCBI Taxonomy" id="75058"/>
    <lineage>
        <taxon>Eukaryota</taxon>
        <taxon>Discoba</taxon>
        <taxon>Euglenozoa</taxon>
        <taxon>Kinetoplastea</taxon>
        <taxon>Metakinetoplastina</taxon>
        <taxon>Eubodonida</taxon>
        <taxon>Bodonidae</taxon>
        <taxon>Bodo</taxon>
    </lineage>
</organism>
<dbReference type="InterPro" id="IPR017455">
    <property type="entry name" value="Znf_FYVE-rel"/>
</dbReference>
<evidence type="ECO:0000313" key="7">
    <source>
        <dbReference type="Proteomes" id="UP000051952"/>
    </source>
</evidence>
<protein>
    <submittedName>
        <fullName evidence="6">Ras-related GTP-binding protein, putative</fullName>
    </submittedName>
</protein>
<dbReference type="Pfam" id="PF00071">
    <property type="entry name" value="Ras"/>
    <property type="match status" value="1"/>
</dbReference>
<dbReference type="PROSITE" id="PS50178">
    <property type="entry name" value="ZF_FYVE"/>
    <property type="match status" value="1"/>
</dbReference>
<dbReference type="InterPro" id="IPR011011">
    <property type="entry name" value="Znf_FYVE_PHD"/>
</dbReference>
<dbReference type="GO" id="GO:0005525">
    <property type="term" value="F:GTP binding"/>
    <property type="evidence" value="ECO:0007669"/>
    <property type="project" value="InterPro"/>
</dbReference>
<dbReference type="InterPro" id="IPR027417">
    <property type="entry name" value="P-loop_NTPase"/>
</dbReference>
<dbReference type="SMART" id="SM00173">
    <property type="entry name" value="RAS"/>
    <property type="match status" value="1"/>
</dbReference>
<reference evidence="7" key="1">
    <citation type="submission" date="2015-09" db="EMBL/GenBank/DDBJ databases">
        <authorList>
            <consortium name="Pathogen Informatics"/>
        </authorList>
    </citation>
    <scope>NUCLEOTIDE SEQUENCE [LARGE SCALE GENOMIC DNA]</scope>
    <source>
        <strain evidence="7">Lake Konstanz</strain>
    </source>
</reference>
<name>A0A0S4IR18_BODSA</name>
<sequence length="262" mass="29152">MAVHWTPDDQVLACESCDATFGVFRRRHHCRRCGGVFCDKCSSEKARGLPGYEETLQRICGACKQALQAMREVGKKRPRERRVCILGSPGNGELSLLHYLCPDASTSHDTQKVITFGRTRQMSLRTGGEFEYIFSVVDTGPTGCEMFQPQYTIGTHAYIFMFNVTDRNSFLALLPLRDRVLECGGMEKAMILVGNKPVGFGAVGSTTNGPQLDRQVTVDEVSSLGHRWGVPHLELSSSKQRQVDELKNTLLRLVAERDHLSG</sequence>
<dbReference type="InterPro" id="IPR000306">
    <property type="entry name" value="Znf_FYVE"/>
</dbReference>
<dbReference type="SMART" id="SM00064">
    <property type="entry name" value="FYVE"/>
    <property type="match status" value="1"/>
</dbReference>
<keyword evidence="3" id="KW-0862">Zinc</keyword>
<accession>A0A0S4IR18</accession>